<proteinExistence type="predicted"/>
<dbReference type="SMART" id="SM00564">
    <property type="entry name" value="PQQ"/>
    <property type="match status" value="4"/>
</dbReference>
<keyword evidence="3" id="KW-1185">Reference proteome</keyword>
<dbReference type="GeneID" id="25146979"/>
<dbReference type="InterPro" id="IPR006311">
    <property type="entry name" value="TAT_signal"/>
</dbReference>
<protein>
    <recommendedName>
        <fullName evidence="1">Pyrrolo-quinoline quinone repeat domain-containing protein</fullName>
    </recommendedName>
</protein>
<sequence>MPSRRNVLTGGGAALAGTLAGCIGSEIAQDAGREFVWPMARADPASTGSTDDAGPVSEPTIRWQSDHEEDFAGYAPPVVTGDRVLAIGRNILSVMERATGELRFDREGSFRSGPTLARADAYRSDVVCTRSQNGHRGLAADGGYDLGGVTVAFDRWHAPGGRPSTYVHGGPRPSTTVAADGMLYAPSPDESSLYALNANSGAVEWSTRLTADVHPAPNRPAVRNGTVYATGPIGTVTALDAETGDREWETDLEPLVDDERQYLATNAPTVTDAGLIVPGERAVDLRALEDGSRLWRYVHDGSAEDGSAAVANGLVVVADGEESLHGIDLETGDQRWTVEYELDIDPVIADGVVYLAYTWLPELHAFDAETGDHLWDREVPSGPSQPVVVDGVLYLATFDGVLALEEP</sequence>
<dbReference type="PROSITE" id="PS51257">
    <property type="entry name" value="PROKAR_LIPOPROTEIN"/>
    <property type="match status" value="1"/>
</dbReference>
<name>W0JSB4_9EURY</name>
<dbReference type="OrthoDB" id="169171at2157"/>
<dbReference type="eggNOG" id="arCOG02482">
    <property type="taxonomic scope" value="Archaea"/>
</dbReference>
<evidence type="ECO:0000313" key="2">
    <source>
        <dbReference type="EMBL" id="AHG01581.1"/>
    </source>
</evidence>
<dbReference type="Gene3D" id="2.40.128.630">
    <property type="match status" value="1"/>
</dbReference>
<dbReference type="AlphaFoldDB" id="W0JSB4"/>
<dbReference type="PANTHER" id="PTHR34512">
    <property type="entry name" value="CELL SURFACE PROTEIN"/>
    <property type="match status" value="1"/>
</dbReference>
<dbReference type="HOGENOM" id="CLU_027480_4_2_2"/>
<dbReference type="RefSeq" id="WP_084569071.1">
    <property type="nucleotide sequence ID" value="NZ_CP007056.1"/>
</dbReference>
<dbReference type="InterPro" id="IPR018391">
    <property type="entry name" value="PQQ_b-propeller_rpt"/>
</dbReference>
<evidence type="ECO:0000259" key="1">
    <source>
        <dbReference type="Pfam" id="PF13360"/>
    </source>
</evidence>
<accession>W0JSB4</accession>
<dbReference type="InterPro" id="IPR015943">
    <property type="entry name" value="WD40/YVTN_repeat-like_dom_sf"/>
</dbReference>
<dbReference type="PANTHER" id="PTHR34512:SF30">
    <property type="entry name" value="OUTER MEMBRANE PROTEIN ASSEMBLY FACTOR BAMB"/>
    <property type="match status" value="1"/>
</dbReference>
<evidence type="ECO:0000313" key="3">
    <source>
        <dbReference type="Proteomes" id="UP000019024"/>
    </source>
</evidence>
<reference evidence="2 3" key="1">
    <citation type="submission" date="2014-01" db="EMBL/GenBank/DDBJ databases">
        <authorList>
            <consortium name="DOE Joint Genome Institute"/>
            <person name="Anderson I."/>
            <person name="Huntemann M."/>
            <person name="Han J."/>
            <person name="Chen A."/>
            <person name="Kyrpides N."/>
            <person name="Mavromatis K."/>
            <person name="Markowitz V."/>
            <person name="Palaniappan K."/>
            <person name="Ivanova N."/>
            <person name="Schaumberg A."/>
            <person name="Pati A."/>
            <person name="Liolios K."/>
            <person name="Nordberg H.P."/>
            <person name="Cantor M.N."/>
            <person name="Hua S.X."/>
            <person name="Woyke T."/>
        </authorList>
    </citation>
    <scope>NUCLEOTIDE SEQUENCE [LARGE SCALE GENOMIC DNA]</scope>
    <source>
        <strain evidence="2 3">XH-48</strain>
        <plasmid evidence="3">1</plasmid>
    </source>
</reference>
<feature type="domain" description="Pyrrolo-quinoline quinone repeat" evidence="1">
    <location>
        <begin position="169"/>
        <end position="297"/>
    </location>
</feature>
<dbReference type="KEGG" id="hlr:HALLA_04070"/>
<dbReference type="InterPro" id="IPR002372">
    <property type="entry name" value="PQQ_rpt_dom"/>
</dbReference>
<dbReference type="SUPFAM" id="SSF50998">
    <property type="entry name" value="Quinoprotein alcohol dehydrogenase-like"/>
    <property type="match status" value="1"/>
</dbReference>
<dbReference type="PROSITE" id="PS51318">
    <property type="entry name" value="TAT"/>
    <property type="match status" value="1"/>
</dbReference>
<dbReference type="Pfam" id="PF13360">
    <property type="entry name" value="PQQ_2"/>
    <property type="match status" value="1"/>
</dbReference>
<gene>
    <name evidence="2" type="ORF">HALLA_04070</name>
</gene>
<dbReference type="EMBL" id="CP007056">
    <property type="protein sequence ID" value="AHG01581.1"/>
    <property type="molecule type" value="Genomic_DNA"/>
</dbReference>
<dbReference type="Gene3D" id="2.130.10.10">
    <property type="entry name" value="YVTN repeat-like/Quinoprotein amine dehydrogenase"/>
    <property type="match status" value="1"/>
</dbReference>
<geneLocation type="plasmid" evidence="2">
    <name>unnamed</name>
</geneLocation>
<organism evidence="2 3">
    <name type="scientific">Halostagnicola larsenii XH-48</name>
    <dbReference type="NCBI Taxonomy" id="797299"/>
    <lineage>
        <taxon>Archaea</taxon>
        <taxon>Methanobacteriati</taxon>
        <taxon>Methanobacteriota</taxon>
        <taxon>Stenosarchaea group</taxon>
        <taxon>Halobacteria</taxon>
        <taxon>Halobacteriales</taxon>
        <taxon>Natrialbaceae</taxon>
        <taxon>Halostagnicola</taxon>
    </lineage>
</organism>
<keyword evidence="2" id="KW-0614">Plasmid</keyword>
<dbReference type="Proteomes" id="UP000019024">
    <property type="component" value="Plasmid unnamed"/>
</dbReference>
<dbReference type="InterPro" id="IPR011047">
    <property type="entry name" value="Quinoprotein_ADH-like_sf"/>
</dbReference>